<dbReference type="EMBL" id="BOOI01000042">
    <property type="protein sequence ID" value="GIH86151.1"/>
    <property type="molecule type" value="Genomic_DNA"/>
</dbReference>
<feature type="transmembrane region" description="Helical" evidence="5">
    <location>
        <begin position="85"/>
        <end position="105"/>
    </location>
</feature>
<accession>A0A8J3S568</accession>
<evidence type="ECO:0000313" key="7">
    <source>
        <dbReference type="EMBL" id="GIH86151.1"/>
    </source>
</evidence>
<evidence type="ECO:0000256" key="5">
    <source>
        <dbReference type="SAM" id="Phobius"/>
    </source>
</evidence>
<feature type="domain" description="GtrA/DPMS transmembrane" evidence="6">
    <location>
        <begin position="9"/>
        <end position="111"/>
    </location>
</feature>
<keyword evidence="3 5" id="KW-1133">Transmembrane helix</keyword>
<organism evidence="7 8">
    <name type="scientific">Planobispora rosea</name>
    <dbReference type="NCBI Taxonomy" id="35762"/>
    <lineage>
        <taxon>Bacteria</taxon>
        <taxon>Bacillati</taxon>
        <taxon>Actinomycetota</taxon>
        <taxon>Actinomycetes</taxon>
        <taxon>Streptosporangiales</taxon>
        <taxon>Streptosporangiaceae</taxon>
        <taxon>Planobispora</taxon>
    </lineage>
</organism>
<proteinExistence type="predicted"/>
<keyword evidence="8" id="KW-1185">Reference proteome</keyword>
<comment type="subcellular location">
    <subcellularLocation>
        <location evidence="1">Membrane</location>
        <topology evidence="1">Multi-pass membrane protein</topology>
    </subcellularLocation>
</comment>
<evidence type="ECO:0000259" key="6">
    <source>
        <dbReference type="Pfam" id="PF04138"/>
    </source>
</evidence>
<evidence type="ECO:0000256" key="2">
    <source>
        <dbReference type="ARBA" id="ARBA00022692"/>
    </source>
</evidence>
<name>A0A8J3S568_PLARO</name>
<reference evidence="7" key="1">
    <citation type="submission" date="2021-01" db="EMBL/GenBank/DDBJ databases">
        <title>Whole genome shotgun sequence of Planobispora rosea NBRC 15558.</title>
        <authorList>
            <person name="Komaki H."/>
            <person name="Tamura T."/>
        </authorList>
    </citation>
    <scope>NUCLEOTIDE SEQUENCE</scope>
    <source>
        <strain evidence="7">NBRC 15558</strain>
    </source>
</reference>
<keyword evidence="2 5" id="KW-0812">Transmembrane</keyword>
<evidence type="ECO:0000256" key="3">
    <source>
        <dbReference type="ARBA" id="ARBA00022989"/>
    </source>
</evidence>
<gene>
    <name evidence="7" type="ORF">Pro02_45590</name>
</gene>
<dbReference type="AlphaFoldDB" id="A0A8J3S568"/>
<dbReference type="GO" id="GO:0000271">
    <property type="term" value="P:polysaccharide biosynthetic process"/>
    <property type="evidence" value="ECO:0007669"/>
    <property type="project" value="InterPro"/>
</dbReference>
<dbReference type="Pfam" id="PF04138">
    <property type="entry name" value="GtrA_DPMS_TM"/>
    <property type="match status" value="1"/>
</dbReference>
<comment type="caution">
    <text evidence="7">The sequence shown here is derived from an EMBL/GenBank/DDBJ whole genome shotgun (WGS) entry which is preliminary data.</text>
</comment>
<sequence length="120" mass="13503">MTMMLYLSFLALALPIFESSVPYIVLVAISHLLALVIVYPWYRLVVFRVSEGSWTSGFLRFYLVSSSFLAVSVIGLPILVEIMGVSVLAAQSLVIPMSTVLAYLINRSWTFRDHGSVKRW</sequence>
<keyword evidence="4 5" id="KW-0472">Membrane</keyword>
<evidence type="ECO:0000256" key="1">
    <source>
        <dbReference type="ARBA" id="ARBA00004141"/>
    </source>
</evidence>
<dbReference type="InterPro" id="IPR007267">
    <property type="entry name" value="GtrA_DPMS_TM"/>
</dbReference>
<feature type="transmembrane region" description="Helical" evidence="5">
    <location>
        <begin position="29"/>
        <end position="46"/>
    </location>
</feature>
<evidence type="ECO:0000256" key="4">
    <source>
        <dbReference type="ARBA" id="ARBA00023136"/>
    </source>
</evidence>
<dbReference type="Proteomes" id="UP000655044">
    <property type="component" value="Unassembled WGS sequence"/>
</dbReference>
<protein>
    <recommendedName>
        <fullName evidence="6">GtrA/DPMS transmembrane domain-containing protein</fullName>
    </recommendedName>
</protein>
<dbReference type="GO" id="GO:0016020">
    <property type="term" value="C:membrane"/>
    <property type="evidence" value="ECO:0007669"/>
    <property type="project" value="UniProtKB-SubCell"/>
</dbReference>
<feature type="transmembrane region" description="Helical" evidence="5">
    <location>
        <begin position="58"/>
        <end position="79"/>
    </location>
</feature>
<evidence type="ECO:0000313" key="8">
    <source>
        <dbReference type="Proteomes" id="UP000655044"/>
    </source>
</evidence>